<dbReference type="OrthoDB" id="10253254at2759"/>
<dbReference type="Proteomes" id="UP000655225">
    <property type="component" value="Unassembled WGS sequence"/>
</dbReference>
<dbReference type="AlphaFoldDB" id="A0A834YAP1"/>
<organism evidence="2 3">
    <name type="scientific">Tetracentron sinense</name>
    <name type="common">Spur-leaf</name>
    <dbReference type="NCBI Taxonomy" id="13715"/>
    <lineage>
        <taxon>Eukaryota</taxon>
        <taxon>Viridiplantae</taxon>
        <taxon>Streptophyta</taxon>
        <taxon>Embryophyta</taxon>
        <taxon>Tracheophyta</taxon>
        <taxon>Spermatophyta</taxon>
        <taxon>Magnoliopsida</taxon>
        <taxon>Trochodendrales</taxon>
        <taxon>Trochodendraceae</taxon>
        <taxon>Tetracentron</taxon>
    </lineage>
</organism>
<proteinExistence type="predicted"/>
<name>A0A834YAP1_TETSI</name>
<comment type="caution">
    <text evidence="2">The sequence shown here is derived from an EMBL/GenBank/DDBJ whole genome shotgun (WGS) entry which is preliminary data.</text>
</comment>
<dbReference type="EMBL" id="JABCRI010000023">
    <property type="protein sequence ID" value="KAF8378773.1"/>
    <property type="molecule type" value="Genomic_DNA"/>
</dbReference>
<evidence type="ECO:0000256" key="1">
    <source>
        <dbReference type="SAM" id="MobiDB-lite"/>
    </source>
</evidence>
<accession>A0A834YAP1</accession>
<protein>
    <submittedName>
        <fullName evidence="2">Uncharacterized protein</fullName>
    </submittedName>
</protein>
<sequence>MSSEGNLKTWVSDKLMLLLGYSQPTVVQYVIGLSKQASSPAEVVGKLVEFGLSSSNETSVFAEEIFARVPRRATGLNVSLKQEKEAAMLVRKQKSYALLDADDEDDGVGGDQLNPIASTSQSKKVEARQKHFRKKIENQDDEEDDDEGGMKDEFEDAPLRMKMT</sequence>
<gene>
    <name evidence="2" type="ORF">HHK36_030122</name>
</gene>
<keyword evidence="3" id="KW-1185">Reference proteome</keyword>
<evidence type="ECO:0000313" key="3">
    <source>
        <dbReference type="Proteomes" id="UP000655225"/>
    </source>
</evidence>
<evidence type="ECO:0000313" key="2">
    <source>
        <dbReference type="EMBL" id="KAF8378773.1"/>
    </source>
</evidence>
<feature type="region of interest" description="Disordered" evidence="1">
    <location>
        <begin position="101"/>
        <end position="164"/>
    </location>
</feature>
<dbReference type="OMA" id="YVISITK"/>
<reference evidence="2 3" key="1">
    <citation type="submission" date="2020-04" db="EMBL/GenBank/DDBJ databases">
        <title>Plant Genome Project.</title>
        <authorList>
            <person name="Zhang R.-G."/>
        </authorList>
    </citation>
    <scope>NUCLEOTIDE SEQUENCE [LARGE SCALE GENOMIC DNA]</scope>
    <source>
        <strain evidence="2">YNK0</strain>
        <tissue evidence="2">Leaf</tissue>
    </source>
</reference>